<dbReference type="AlphaFoldDB" id="A0AA85JZN4"/>
<evidence type="ECO:0000256" key="5">
    <source>
        <dbReference type="RuleBase" id="RU363018"/>
    </source>
</evidence>
<reference evidence="6" key="1">
    <citation type="submission" date="2022-06" db="EMBL/GenBank/DDBJ databases">
        <authorList>
            <person name="Berger JAMES D."/>
            <person name="Berger JAMES D."/>
        </authorList>
    </citation>
    <scope>NUCLEOTIDE SEQUENCE [LARGE SCALE GENOMIC DNA]</scope>
</reference>
<dbReference type="CDD" id="cd00475">
    <property type="entry name" value="Cis_IPPS"/>
    <property type="match status" value="1"/>
</dbReference>
<dbReference type="GO" id="GO:0045547">
    <property type="term" value="F:ditrans,polycis-polyprenyl diphosphate synthase [(2E,6E)-farnesyl diphosphate specific] activity"/>
    <property type="evidence" value="ECO:0007669"/>
    <property type="project" value="UniProtKB-EC"/>
</dbReference>
<dbReference type="GO" id="GO:0016094">
    <property type="term" value="P:polyprenol biosynthetic process"/>
    <property type="evidence" value="ECO:0007669"/>
    <property type="project" value="TreeGrafter"/>
</dbReference>
<dbReference type="NCBIfam" id="TIGR00055">
    <property type="entry name" value="uppS"/>
    <property type="match status" value="1"/>
</dbReference>
<dbReference type="Gene3D" id="3.40.1180.10">
    <property type="entry name" value="Decaprenyl diphosphate synthase-like"/>
    <property type="match status" value="1"/>
</dbReference>
<dbReference type="Pfam" id="PF01255">
    <property type="entry name" value="Prenyltransf"/>
    <property type="match status" value="1"/>
</dbReference>
<evidence type="ECO:0000256" key="1">
    <source>
        <dbReference type="ARBA" id="ARBA00005432"/>
    </source>
</evidence>
<dbReference type="Proteomes" id="UP000050795">
    <property type="component" value="Unassembled WGS sequence"/>
</dbReference>
<comment type="similarity">
    <text evidence="1 5">Belongs to the UPP synthase family.</text>
</comment>
<dbReference type="HAMAP" id="MF_01139">
    <property type="entry name" value="ISPT"/>
    <property type="match status" value="1"/>
</dbReference>
<sequence length="325" mass="37807">MTWTRSEVNYGIFHRMCMRAIKHGPVPKHIAFIMDGNRRFADRRMMRKSEGHLHGFSKLSETLQWCHDVGIEEVSIFTFSIDNFNRSPEEVSFLMNLAEEKLNELLDNKDELKADDICIRVIGNLTLLPQKIQHLAAQLMLETRNHSRSILNICMAYNSRHDITNALETVRLGVKEGKIIPSDITRELLSKCLYTRLSKPLDLIIRTSGEIRLSDFLTWQASENGAVYKFINSYWPEFSLWDFLLAILHYQFTCLQMTPLLKSRRGQLMLNNKNEDCSCHIANINDDNNNQNSSQEETEARKQRVNSFLDFLDQKFWQNMATLAA</sequence>
<keyword evidence="3" id="KW-0460">Magnesium</keyword>
<dbReference type="SUPFAM" id="SSF64005">
    <property type="entry name" value="Undecaprenyl diphosphate synthase"/>
    <property type="match status" value="1"/>
</dbReference>
<dbReference type="InterPro" id="IPR036424">
    <property type="entry name" value="UPP_synth-like_sf"/>
</dbReference>
<organism evidence="6 7">
    <name type="scientific">Trichobilharzia regenti</name>
    <name type="common">Nasal bird schistosome</name>
    <dbReference type="NCBI Taxonomy" id="157069"/>
    <lineage>
        <taxon>Eukaryota</taxon>
        <taxon>Metazoa</taxon>
        <taxon>Spiralia</taxon>
        <taxon>Lophotrochozoa</taxon>
        <taxon>Platyhelminthes</taxon>
        <taxon>Trematoda</taxon>
        <taxon>Digenea</taxon>
        <taxon>Strigeidida</taxon>
        <taxon>Schistosomatoidea</taxon>
        <taxon>Schistosomatidae</taxon>
        <taxon>Trichobilharzia</taxon>
    </lineage>
</organism>
<dbReference type="InterPro" id="IPR018520">
    <property type="entry name" value="UPP_synth-like_CS"/>
</dbReference>
<protein>
    <recommendedName>
        <fullName evidence="5">Alkyl transferase</fullName>
        <ecNumber evidence="5">2.5.1.-</ecNumber>
    </recommendedName>
</protein>
<dbReference type="PROSITE" id="PS01066">
    <property type="entry name" value="UPP_SYNTHASE"/>
    <property type="match status" value="1"/>
</dbReference>
<comment type="catalytic activity">
    <reaction evidence="4">
        <text>n isopentenyl diphosphate + (2E,6E)-farnesyl diphosphate = a di-trans,poly-cis-polyprenyl diphosphate + n diphosphate</text>
        <dbReference type="Rhea" id="RHEA:53008"/>
        <dbReference type="Rhea" id="RHEA-COMP:19494"/>
        <dbReference type="ChEBI" id="CHEBI:33019"/>
        <dbReference type="ChEBI" id="CHEBI:128769"/>
        <dbReference type="ChEBI" id="CHEBI:136960"/>
        <dbReference type="ChEBI" id="CHEBI:175763"/>
        <dbReference type="EC" id="2.5.1.87"/>
    </reaction>
</comment>
<dbReference type="InterPro" id="IPR001441">
    <property type="entry name" value="UPP_synth-like"/>
</dbReference>
<evidence type="ECO:0000256" key="2">
    <source>
        <dbReference type="ARBA" id="ARBA00022679"/>
    </source>
</evidence>
<reference evidence="7" key="2">
    <citation type="submission" date="2023-11" db="UniProtKB">
        <authorList>
            <consortium name="WormBaseParasite"/>
        </authorList>
    </citation>
    <scope>IDENTIFICATION</scope>
</reference>
<dbReference type="PANTHER" id="PTHR10291:SF43">
    <property type="entry name" value="DEHYDRODOLICHYL DIPHOSPHATE SYNTHASE COMPLEX SUBUNIT DHDDS"/>
    <property type="match status" value="1"/>
</dbReference>
<dbReference type="WBParaSite" id="TREG1_610.1">
    <property type="protein sequence ID" value="TREG1_610.1"/>
    <property type="gene ID" value="TREG1_610"/>
</dbReference>
<dbReference type="FunFam" id="3.40.1180.10:FF:000005">
    <property type="entry name" value="Alkyl transferase"/>
    <property type="match status" value="1"/>
</dbReference>
<dbReference type="PANTHER" id="PTHR10291">
    <property type="entry name" value="DEHYDRODOLICHYL DIPHOSPHATE SYNTHASE FAMILY MEMBER"/>
    <property type="match status" value="1"/>
</dbReference>
<proteinExistence type="inferred from homology"/>
<keyword evidence="6" id="KW-1185">Reference proteome</keyword>
<name>A0AA85JZN4_TRIRE</name>
<accession>A0AA85JZN4</accession>
<dbReference type="GO" id="GO:1904423">
    <property type="term" value="C:dehydrodolichyl diphosphate synthase complex"/>
    <property type="evidence" value="ECO:0007669"/>
    <property type="project" value="TreeGrafter"/>
</dbReference>
<evidence type="ECO:0000256" key="4">
    <source>
        <dbReference type="ARBA" id="ARBA00047353"/>
    </source>
</evidence>
<evidence type="ECO:0000256" key="3">
    <source>
        <dbReference type="ARBA" id="ARBA00022842"/>
    </source>
</evidence>
<keyword evidence="2 5" id="KW-0808">Transferase</keyword>
<dbReference type="EC" id="2.5.1.-" evidence="5"/>
<evidence type="ECO:0000313" key="7">
    <source>
        <dbReference type="WBParaSite" id="TREG1_610.1"/>
    </source>
</evidence>
<dbReference type="GO" id="GO:0005783">
    <property type="term" value="C:endoplasmic reticulum"/>
    <property type="evidence" value="ECO:0007669"/>
    <property type="project" value="TreeGrafter"/>
</dbReference>
<evidence type="ECO:0000313" key="6">
    <source>
        <dbReference type="Proteomes" id="UP000050795"/>
    </source>
</evidence>